<sequence length="785" mass="88946">MNKLVVLKFGKGSFEEGFPAIFQIGEENAPPSTEVMGELPANEVLPQTYRRWQEIYSNMSYPGRPIGVPKGRVRSSTCEECLVAAQKLNKQLNNWLKSSSFLPIREKWLEKLLPSDDLQVIIQTQNYQLQKLPWHLWDIVERYPKVEIGLSSPSYDRVFREQEPVEKVKILAILGNSTGIDIEADKNLLAELPNADINFMVEPPRSKLTEELWEQKWQILFFAGHSFSQADGESGRIYINQNQSLTIGQLKYALRKAVDNGLKLAIFNSCDGLGLAKEFADLKIPYLIVMREVVPDQVAQEFLKSFLKTFVTDIPLYRALREARERLQGLESKFPCASWLPIIYQHQAETPLTWKSMIGTVANTGTNRNAVRKKGLKNVLFSSLVVSSLVVGMRLLGLLQTLELQAFDQMMKLRPSEGIDERLLLITINDADIEAQRKRGEELKGVSLSDKSLERTLEILQKYQPSVIGLDVYRDFKTNPKYKKLIAGLKNTENLIGICKVSSVESDPYGVRPPKEFPVERLGFSDFIDDRDNVLRRHLLSMNSKPSSHCQSLYALSLQLASRYLLQIHNVQVKLTSDRQNWQIGNVVFHKLKSRSGGYQGIDANSEQILLNYRAGNDIAQKLTLQELFDAENNSEALEKFIKDKVILIGITENSNEDRWLTPYGKLFKNQMFGVEAQAHMVSQILAAVLDRRPLIGVLPVWGDILFIWAWSLVGGSIAGLLCWRKILLKQLITQLGLAFLLSCGILYSVCFYILIKGTWLAFTPSCISLLGSISIVFLSLKNNK</sequence>
<evidence type="ECO:0000256" key="1">
    <source>
        <dbReference type="SAM" id="Phobius"/>
    </source>
</evidence>
<dbReference type="EMBL" id="LMTZ01000024">
    <property type="protein sequence ID" value="KST69392.1"/>
    <property type="molecule type" value="Genomic_DNA"/>
</dbReference>
<evidence type="ECO:0000259" key="2">
    <source>
        <dbReference type="SMART" id="SM01080"/>
    </source>
</evidence>
<feature type="transmembrane region" description="Helical" evidence="1">
    <location>
        <begin position="701"/>
        <end position="724"/>
    </location>
</feature>
<proteinExistence type="predicted"/>
<dbReference type="Pfam" id="PF05226">
    <property type="entry name" value="CHASE2"/>
    <property type="match status" value="1"/>
</dbReference>
<accession>A0A0V7ZXV7</accession>
<dbReference type="InterPro" id="IPR007890">
    <property type="entry name" value="CHASE2"/>
</dbReference>
<dbReference type="OrthoDB" id="444941at2"/>
<dbReference type="InterPro" id="IPR024983">
    <property type="entry name" value="CHAT_dom"/>
</dbReference>
<dbReference type="AlphaFoldDB" id="A0A0V7ZXV7"/>
<dbReference type="Proteomes" id="UP000053372">
    <property type="component" value="Unassembled WGS sequence"/>
</dbReference>
<reference evidence="3 4" key="1">
    <citation type="journal article" date="2015" name="Genome Announc.">
        <title>Draft Genome of the Euendolithic (true boring) Cyanobacterium Mastigocoleus testarum strain BC008.</title>
        <authorList>
            <person name="Guida B.S."/>
            <person name="Garcia-Pichel F."/>
        </authorList>
    </citation>
    <scope>NUCLEOTIDE SEQUENCE [LARGE SCALE GENOMIC DNA]</scope>
    <source>
        <strain evidence="3 4">BC008</strain>
    </source>
</reference>
<evidence type="ECO:0000313" key="3">
    <source>
        <dbReference type="EMBL" id="KST69392.1"/>
    </source>
</evidence>
<keyword evidence="1" id="KW-0472">Membrane</keyword>
<keyword evidence="4" id="KW-1185">Reference proteome</keyword>
<feature type="domain" description="CHASE2" evidence="2">
    <location>
        <begin position="399"/>
        <end position="718"/>
    </location>
</feature>
<dbReference type="Pfam" id="PF12770">
    <property type="entry name" value="CHAT"/>
    <property type="match status" value="1"/>
</dbReference>
<protein>
    <submittedName>
        <fullName evidence="3">Sensor protein Chase2</fullName>
    </submittedName>
</protein>
<keyword evidence="1" id="KW-1133">Transmembrane helix</keyword>
<dbReference type="SMART" id="SM01080">
    <property type="entry name" value="CHASE2"/>
    <property type="match status" value="1"/>
</dbReference>
<dbReference type="RefSeq" id="WP_027844876.1">
    <property type="nucleotide sequence ID" value="NZ_LMTZ01000024.1"/>
</dbReference>
<feature type="transmembrane region" description="Helical" evidence="1">
    <location>
        <begin position="736"/>
        <end position="756"/>
    </location>
</feature>
<name>A0A0V7ZXV7_9CYAN</name>
<feature type="transmembrane region" description="Helical" evidence="1">
    <location>
        <begin position="762"/>
        <end position="781"/>
    </location>
</feature>
<evidence type="ECO:0000313" key="4">
    <source>
        <dbReference type="Proteomes" id="UP000053372"/>
    </source>
</evidence>
<organism evidence="3 4">
    <name type="scientific">Mastigocoleus testarum BC008</name>
    <dbReference type="NCBI Taxonomy" id="371196"/>
    <lineage>
        <taxon>Bacteria</taxon>
        <taxon>Bacillati</taxon>
        <taxon>Cyanobacteriota</taxon>
        <taxon>Cyanophyceae</taxon>
        <taxon>Nostocales</taxon>
        <taxon>Hapalosiphonaceae</taxon>
        <taxon>Mastigocoleus</taxon>
    </lineage>
</organism>
<keyword evidence="1" id="KW-0812">Transmembrane</keyword>
<comment type="caution">
    <text evidence="3">The sequence shown here is derived from an EMBL/GenBank/DDBJ whole genome shotgun (WGS) entry which is preliminary data.</text>
</comment>
<gene>
    <name evidence="3" type="ORF">BC008_35300</name>
</gene>